<accession>A0A8S5V211</accession>
<reference evidence="1" key="1">
    <citation type="journal article" date="2021" name="Proc. Natl. Acad. Sci. U.S.A.">
        <title>A Catalog of Tens of Thousands of Viruses from Human Metagenomes Reveals Hidden Associations with Chronic Diseases.</title>
        <authorList>
            <person name="Tisza M.J."/>
            <person name="Buck C.B."/>
        </authorList>
    </citation>
    <scope>NUCLEOTIDE SEQUENCE</scope>
    <source>
        <strain evidence="1">CtJ2i1</strain>
    </source>
</reference>
<sequence length="631" mass="73051">MIMDAKLELQKSVLYLFKSVLPIKTKAKCSYLDLLLEGVYIMPEARQYLDERLKGFCTREFGNNVVHYNRTALFESFKDVDRANVERLLVDQLDHYLSVYTQTEETSSRLINSSLVYVPVKSETYECEPFIFNTTVISIITEEELIKRVTDLLSSGIALNSATQESLVNIFKAYKDKFDINTIKNKEFLMHICKELNLVPKKAEQLLRYCVYRITSNPMIINSAREHKNLYSRIYFYTTTINKILKQYVKENGVEPIAQQFNRYRKLWIILKHAGKDAATIINRARKLSNKLNRPHKLQVLDRINDKNIDIEDVKKELEKVTIFKKFSLLNAIYNTKSNDKMYIIRNGRTYSTTKEHTSKASFKIKNLIFNSIKKDIGKNIKGKRFYIPEGIMYAIPTSQKNFIDNIPMYTRYKMDVNSIIGIHWTNSEDGRVDLDLHYTSKNIHIGWNSRFDSKENILYTGDLTDAPAPKGATEAFYIKDTLKDDFGMISVNNYSGNPDLFELFIGSDPEKKIYDRNGIMNAENLAFKFTGLSMNDDNEKCFGIIDSQEDSREFIFVDSSSGFDRVSAYSDLKEVMLNAIRSMAKNRLYLNELIEKLGGEVVLDKESADYDLSINNLVKDSFNFLFKADV</sequence>
<evidence type="ECO:0000313" key="1">
    <source>
        <dbReference type="EMBL" id="DAG00655.1"/>
    </source>
</evidence>
<dbReference type="EMBL" id="BK016182">
    <property type="protein sequence ID" value="DAG00655.1"/>
    <property type="molecule type" value="Genomic_DNA"/>
</dbReference>
<organism evidence="1">
    <name type="scientific">Myoviridae sp. ctJ2i1</name>
    <dbReference type="NCBI Taxonomy" id="2825079"/>
    <lineage>
        <taxon>Viruses</taxon>
        <taxon>Duplodnaviria</taxon>
        <taxon>Heunggongvirae</taxon>
        <taxon>Uroviricota</taxon>
        <taxon>Caudoviricetes</taxon>
    </lineage>
</organism>
<protein>
    <submittedName>
        <fullName evidence="1">Uncharacterized protein</fullName>
    </submittedName>
</protein>
<proteinExistence type="predicted"/>
<name>A0A8S5V211_9CAUD</name>